<reference evidence="2" key="1">
    <citation type="journal article" date="2014" name="Int. J. Syst. Evol. Microbiol.">
        <title>Complete genome sequence of Corynebacterium casei LMG S-19264T (=DSM 44701T), isolated from a smear-ripened cheese.</title>
        <authorList>
            <consortium name="US DOE Joint Genome Institute (JGI-PGF)"/>
            <person name="Walter F."/>
            <person name="Albersmeier A."/>
            <person name="Kalinowski J."/>
            <person name="Ruckert C."/>
        </authorList>
    </citation>
    <scope>NUCLEOTIDE SEQUENCE</scope>
    <source>
        <strain evidence="2">CGMCC 1.12827</strain>
    </source>
</reference>
<evidence type="ECO:0000313" key="2">
    <source>
        <dbReference type="EMBL" id="GGB35695.1"/>
    </source>
</evidence>
<comment type="caution">
    <text evidence="2">The sequence shown here is derived from an EMBL/GenBank/DDBJ whole genome shotgun (WGS) entry which is preliminary data.</text>
</comment>
<evidence type="ECO:0000256" key="1">
    <source>
        <dbReference type="SAM" id="MobiDB-lite"/>
    </source>
</evidence>
<dbReference type="Proteomes" id="UP000621454">
    <property type="component" value="Unassembled WGS sequence"/>
</dbReference>
<feature type="compositionally biased region" description="Low complexity" evidence="1">
    <location>
        <begin position="43"/>
        <end position="69"/>
    </location>
</feature>
<sequence length="79" mass="7687">MMPISSAQKADPIPSSDTPDAAITKVIPAAVRVCGSAKAPEIAPANAPSRATPATASSTPSPAASTSADRAAESGAITR</sequence>
<name>A0A916T8G3_9ACTN</name>
<evidence type="ECO:0000313" key="3">
    <source>
        <dbReference type="Proteomes" id="UP000621454"/>
    </source>
</evidence>
<feature type="region of interest" description="Disordered" evidence="1">
    <location>
        <begin position="40"/>
        <end position="79"/>
    </location>
</feature>
<gene>
    <name evidence="2" type="ORF">GCM10011489_24670</name>
</gene>
<organism evidence="2 3">
    <name type="scientific">Gordonia jinhuaensis</name>
    <dbReference type="NCBI Taxonomy" id="1517702"/>
    <lineage>
        <taxon>Bacteria</taxon>
        <taxon>Bacillati</taxon>
        <taxon>Actinomycetota</taxon>
        <taxon>Actinomycetes</taxon>
        <taxon>Mycobacteriales</taxon>
        <taxon>Gordoniaceae</taxon>
        <taxon>Gordonia</taxon>
    </lineage>
</organism>
<protein>
    <submittedName>
        <fullName evidence="2">Uncharacterized protein</fullName>
    </submittedName>
</protein>
<accession>A0A916T8G3</accession>
<dbReference type="AlphaFoldDB" id="A0A916T8G3"/>
<proteinExistence type="predicted"/>
<reference evidence="2" key="2">
    <citation type="submission" date="2020-09" db="EMBL/GenBank/DDBJ databases">
        <authorList>
            <person name="Sun Q."/>
            <person name="Zhou Y."/>
        </authorList>
    </citation>
    <scope>NUCLEOTIDE SEQUENCE</scope>
    <source>
        <strain evidence="2">CGMCC 1.12827</strain>
    </source>
</reference>
<keyword evidence="3" id="KW-1185">Reference proteome</keyword>
<feature type="region of interest" description="Disordered" evidence="1">
    <location>
        <begin position="1"/>
        <end position="21"/>
    </location>
</feature>
<dbReference type="EMBL" id="BMGC01000017">
    <property type="protein sequence ID" value="GGB35695.1"/>
    <property type="molecule type" value="Genomic_DNA"/>
</dbReference>